<accession>A0A7Z1S4X2</accession>
<evidence type="ECO:0000313" key="3">
    <source>
        <dbReference type="EMBL" id="PMP31581.1"/>
    </source>
</evidence>
<evidence type="ECO:0000259" key="2">
    <source>
        <dbReference type="PROSITE" id="PS50883"/>
    </source>
</evidence>
<dbReference type="InterPro" id="IPR001633">
    <property type="entry name" value="EAL_dom"/>
</dbReference>
<organism evidence="3">
    <name type="scientific">Vibrio cyclitrophicus</name>
    <dbReference type="NCBI Taxonomy" id="47951"/>
    <lineage>
        <taxon>Bacteria</taxon>
        <taxon>Pseudomonadati</taxon>
        <taxon>Pseudomonadota</taxon>
        <taxon>Gammaproteobacteria</taxon>
        <taxon>Vibrionales</taxon>
        <taxon>Vibrionaceae</taxon>
        <taxon>Vibrio</taxon>
    </lineage>
</organism>
<dbReference type="Pfam" id="PF00563">
    <property type="entry name" value="EAL"/>
    <property type="match status" value="1"/>
</dbReference>
<comment type="caution">
    <text evidence="3">The sequence shown here is derived from an EMBL/GenBank/DDBJ whole genome shotgun (WGS) entry which is preliminary data.</text>
</comment>
<dbReference type="InterPro" id="IPR035919">
    <property type="entry name" value="EAL_sf"/>
</dbReference>
<reference evidence="3" key="1">
    <citation type="submission" date="2016-07" db="EMBL/GenBank/DDBJ databases">
        <authorList>
            <person name="Kauffman K."/>
            <person name="Arevalo P."/>
            <person name="Polz M.F."/>
        </authorList>
    </citation>
    <scope>NUCLEOTIDE SEQUENCE</scope>
    <source>
        <strain evidence="3">10N.222.46.E12</strain>
    </source>
</reference>
<feature type="domain" description="EAL" evidence="2">
    <location>
        <begin position="60"/>
        <end position="319"/>
    </location>
</feature>
<dbReference type="PANTHER" id="PTHR33121:SF70">
    <property type="entry name" value="SIGNALING PROTEIN YKOW"/>
    <property type="match status" value="1"/>
</dbReference>
<keyword evidence="1" id="KW-1133">Transmembrane helix</keyword>
<name>A0A7Z1S4X2_9VIBR</name>
<dbReference type="Gene3D" id="3.20.20.450">
    <property type="entry name" value="EAL domain"/>
    <property type="match status" value="1"/>
</dbReference>
<keyword evidence="1" id="KW-0472">Membrane</keyword>
<reference evidence="3" key="2">
    <citation type="journal article" date="2018" name="Nature">
        <title>A major lineage of non-tailed dsDNA viruses as unrecognized killers of marine bacteria.</title>
        <authorList>
            <person name="Kauffman K.M."/>
            <person name="Hussain F.A."/>
            <person name="Yang J."/>
            <person name="Arevalo P."/>
            <person name="Brown J.M."/>
            <person name="Chang W.K."/>
            <person name="VanInsberghe D."/>
            <person name="Elsherbini J."/>
            <person name="Sharma R.S."/>
            <person name="Cutler M.B."/>
            <person name="Kelly L."/>
            <person name="Polz M.F."/>
        </authorList>
    </citation>
    <scope>NUCLEOTIDE SEQUENCE</scope>
    <source>
        <strain evidence="3">10N.222.46.E12</strain>
    </source>
</reference>
<dbReference type="CDD" id="cd01948">
    <property type="entry name" value="EAL"/>
    <property type="match status" value="1"/>
</dbReference>
<evidence type="ECO:0000256" key="1">
    <source>
        <dbReference type="SAM" id="Phobius"/>
    </source>
</evidence>
<dbReference type="AlphaFoldDB" id="A0A7Z1S4X2"/>
<dbReference type="EMBL" id="MDBS01000017">
    <property type="protein sequence ID" value="PMP31581.1"/>
    <property type="molecule type" value="Genomic_DNA"/>
</dbReference>
<protein>
    <recommendedName>
        <fullName evidence="2">EAL domain-containing protein</fullName>
    </recommendedName>
</protein>
<dbReference type="InterPro" id="IPR050706">
    <property type="entry name" value="Cyclic-di-GMP_PDE-like"/>
</dbReference>
<gene>
    <name evidence="3" type="ORF">BCS90_11350</name>
</gene>
<dbReference type="SUPFAM" id="SSF141868">
    <property type="entry name" value="EAL domain-like"/>
    <property type="match status" value="1"/>
</dbReference>
<sequence>MPLLAAACLAGLLIGKGKVELSIFQEVSVIMACSGFIIGIIFGNRLVLTQMQKVITIRERNNQVLRINTALDNGDIKPYFQSRVSQTSGKITGCEALARWECQGCVIPPAEFIPFSIKEGLISEIDTEIAVQAIEQLKVWLITNKITDDFTLSFNVAADTLQCTDSIKKIANALSTVVNERISIEIEITEQTKIETNDMMLRNIELLKQSGADLALDDFTAGHNSMTMLTTIKFDTIKFDRSLITFKVNDTRSQEISIKVLENFVILSKQLGLNTTLEGIETPEALQLYQSSGIESFQGFLFSKPLSSNDFEQHYTNFNH</sequence>
<keyword evidence="1" id="KW-0812">Transmembrane</keyword>
<dbReference type="GO" id="GO:0071111">
    <property type="term" value="F:cyclic-guanylate-specific phosphodiesterase activity"/>
    <property type="evidence" value="ECO:0007669"/>
    <property type="project" value="InterPro"/>
</dbReference>
<feature type="transmembrane region" description="Helical" evidence="1">
    <location>
        <begin position="27"/>
        <end position="48"/>
    </location>
</feature>
<dbReference type="PROSITE" id="PS50883">
    <property type="entry name" value="EAL"/>
    <property type="match status" value="1"/>
</dbReference>
<dbReference type="PANTHER" id="PTHR33121">
    <property type="entry name" value="CYCLIC DI-GMP PHOSPHODIESTERASE PDEF"/>
    <property type="match status" value="1"/>
</dbReference>
<proteinExistence type="predicted"/>
<dbReference type="SMART" id="SM00052">
    <property type="entry name" value="EAL"/>
    <property type="match status" value="1"/>
</dbReference>